<dbReference type="SUPFAM" id="SSF54523">
    <property type="entry name" value="Pili subunits"/>
    <property type="match status" value="1"/>
</dbReference>
<dbReference type="GO" id="GO:0016020">
    <property type="term" value="C:membrane"/>
    <property type="evidence" value="ECO:0007669"/>
    <property type="project" value="UniProtKB-SubCell"/>
</dbReference>
<evidence type="ECO:0000313" key="7">
    <source>
        <dbReference type="EMBL" id="MBH9554346.1"/>
    </source>
</evidence>
<evidence type="ECO:0000256" key="6">
    <source>
        <dbReference type="SAM" id="Phobius"/>
    </source>
</evidence>
<evidence type="ECO:0000256" key="3">
    <source>
        <dbReference type="ARBA" id="ARBA00022692"/>
    </source>
</evidence>
<organism evidence="7 8">
    <name type="scientific">Inhella gelatinilytica</name>
    <dbReference type="NCBI Taxonomy" id="2795030"/>
    <lineage>
        <taxon>Bacteria</taxon>
        <taxon>Pseudomonadati</taxon>
        <taxon>Pseudomonadota</taxon>
        <taxon>Betaproteobacteria</taxon>
        <taxon>Burkholderiales</taxon>
        <taxon>Sphaerotilaceae</taxon>
        <taxon>Inhella</taxon>
    </lineage>
</organism>
<comment type="subcellular location">
    <subcellularLocation>
        <location evidence="1">Membrane</location>
        <topology evidence="1">Single-pass membrane protein</topology>
    </subcellularLocation>
</comment>
<dbReference type="RefSeq" id="WP_198101963.1">
    <property type="nucleotide sequence ID" value="NZ_JAEDAL010000013.1"/>
</dbReference>
<dbReference type="AlphaFoldDB" id="A0A931NG89"/>
<sequence length="145" mass="15089">MKQANRGLPHSSRKGRGFTLIELLVTVVIIGILATVAYPSFLQQVRKSRRSDAVDAAAKVLQAQERYRGTNTAYATGFTGLATFGATSTSAGGYYSLTLSGATATGYTVTLAGQGSQASDSGCTSLSMAVTNGNATYTPSTCWSR</sequence>
<keyword evidence="5 6" id="KW-0472">Membrane</keyword>
<dbReference type="Pfam" id="PF16732">
    <property type="entry name" value="ComP_DUS"/>
    <property type="match status" value="1"/>
</dbReference>
<name>A0A931NG89_9BURK</name>
<dbReference type="Proteomes" id="UP000620139">
    <property type="component" value="Unassembled WGS sequence"/>
</dbReference>
<evidence type="ECO:0000256" key="2">
    <source>
        <dbReference type="ARBA" id="ARBA00022481"/>
    </source>
</evidence>
<evidence type="ECO:0000313" key="8">
    <source>
        <dbReference type="Proteomes" id="UP000620139"/>
    </source>
</evidence>
<gene>
    <name evidence="7" type="ORF">I7X43_16005</name>
</gene>
<dbReference type="InterPro" id="IPR045584">
    <property type="entry name" value="Pilin-like"/>
</dbReference>
<dbReference type="InterPro" id="IPR012902">
    <property type="entry name" value="N_methyl_site"/>
</dbReference>
<keyword evidence="3 6" id="KW-0812">Transmembrane</keyword>
<dbReference type="Gene3D" id="3.30.700.10">
    <property type="entry name" value="Glycoprotein, Type 4 Pilin"/>
    <property type="match status" value="1"/>
</dbReference>
<dbReference type="Pfam" id="PF07963">
    <property type="entry name" value="N_methyl"/>
    <property type="match status" value="1"/>
</dbReference>
<feature type="transmembrane region" description="Helical" evidence="6">
    <location>
        <begin position="20"/>
        <end position="41"/>
    </location>
</feature>
<dbReference type="GO" id="GO:0043683">
    <property type="term" value="P:type IV pilus assembly"/>
    <property type="evidence" value="ECO:0007669"/>
    <property type="project" value="InterPro"/>
</dbReference>
<proteinExistence type="predicted"/>
<evidence type="ECO:0000256" key="4">
    <source>
        <dbReference type="ARBA" id="ARBA00022989"/>
    </source>
</evidence>
<keyword evidence="4 6" id="KW-1133">Transmembrane helix</keyword>
<dbReference type="InterPro" id="IPR031982">
    <property type="entry name" value="PilE-like"/>
</dbReference>
<dbReference type="NCBIfam" id="TIGR02532">
    <property type="entry name" value="IV_pilin_GFxxxE"/>
    <property type="match status" value="1"/>
</dbReference>
<protein>
    <submittedName>
        <fullName evidence="7">Prepilin-type N-terminal cleavage/methylation domain-containing protein</fullName>
    </submittedName>
</protein>
<evidence type="ECO:0000256" key="5">
    <source>
        <dbReference type="ARBA" id="ARBA00023136"/>
    </source>
</evidence>
<reference evidence="7" key="1">
    <citation type="submission" date="2020-12" db="EMBL/GenBank/DDBJ databases">
        <title>The genome sequence of Inhella sp. 4Y17.</title>
        <authorList>
            <person name="Liu Y."/>
        </authorList>
    </citation>
    <scope>NUCLEOTIDE SEQUENCE</scope>
    <source>
        <strain evidence="7">4Y10</strain>
    </source>
</reference>
<keyword evidence="2" id="KW-0488">Methylation</keyword>
<accession>A0A931NG89</accession>
<dbReference type="EMBL" id="JAEDAL010000013">
    <property type="protein sequence ID" value="MBH9554346.1"/>
    <property type="molecule type" value="Genomic_DNA"/>
</dbReference>
<comment type="caution">
    <text evidence="7">The sequence shown here is derived from an EMBL/GenBank/DDBJ whole genome shotgun (WGS) entry which is preliminary data.</text>
</comment>
<dbReference type="PANTHER" id="PTHR30093">
    <property type="entry name" value="GENERAL SECRETION PATHWAY PROTEIN G"/>
    <property type="match status" value="1"/>
</dbReference>
<dbReference type="PANTHER" id="PTHR30093:SF44">
    <property type="entry name" value="TYPE II SECRETION SYSTEM CORE PROTEIN G"/>
    <property type="match status" value="1"/>
</dbReference>
<keyword evidence="8" id="KW-1185">Reference proteome</keyword>
<dbReference type="PROSITE" id="PS00409">
    <property type="entry name" value="PROKAR_NTER_METHYL"/>
    <property type="match status" value="1"/>
</dbReference>
<evidence type="ECO:0000256" key="1">
    <source>
        <dbReference type="ARBA" id="ARBA00004167"/>
    </source>
</evidence>